<protein>
    <recommendedName>
        <fullName evidence="1">PIN domain-containing protein</fullName>
    </recommendedName>
</protein>
<evidence type="ECO:0000313" key="2">
    <source>
        <dbReference type="EMBL" id="PUA32738.1"/>
    </source>
</evidence>
<gene>
    <name evidence="2" type="ORF">B7O98_04610</name>
</gene>
<dbReference type="EMBL" id="NBVN01000003">
    <property type="protein sequence ID" value="PUA32738.1"/>
    <property type="molecule type" value="Genomic_DNA"/>
</dbReference>
<evidence type="ECO:0000259" key="1">
    <source>
        <dbReference type="Pfam" id="PF01850"/>
    </source>
</evidence>
<reference evidence="2 3" key="1">
    <citation type="journal article" date="2018" name="Syst. Appl. Microbiol.">
        <title>A new symbiotic nanoarchaeote (Candidatus Nanoclepta minutus) and its host (Zestosphaera tikiterensis gen. nov., sp. nov.) from a New Zealand hot spring.</title>
        <authorList>
            <person name="St John E."/>
            <person name="Liu Y."/>
            <person name="Podar M."/>
            <person name="Stott M.B."/>
            <person name="Meneghin J."/>
            <person name="Chen Z."/>
            <person name="Lagutin K."/>
            <person name="Mitchell K."/>
            <person name="Reysenbach A.L."/>
        </authorList>
    </citation>
    <scope>NUCLEOTIDE SEQUENCE [LARGE SCALE GENOMIC DNA]</scope>
    <source>
        <strain evidence="2">NZ3</strain>
    </source>
</reference>
<feature type="domain" description="PIN" evidence="1">
    <location>
        <begin position="2"/>
        <end position="143"/>
    </location>
</feature>
<dbReference type="PANTHER" id="PTHR39677:SF4">
    <property type="entry name" value="RIBONUCLEASE VAPC6"/>
    <property type="match status" value="1"/>
</dbReference>
<organism evidence="2 3">
    <name type="scientific">Zestosphaera tikiterensis</name>
    <dbReference type="NCBI Taxonomy" id="1973259"/>
    <lineage>
        <taxon>Archaea</taxon>
        <taxon>Thermoproteota</taxon>
        <taxon>Thermoprotei</taxon>
        <taxon>Desulfurococcales</taxon>
        <taxon>Desulfurococcaceae</taxon>
        <taxon>Zestosphaera</taxon>
    </lineage>
</organism>
<proteinExistence type="predicted"/>
<dbReference type="SUPFAM" id="SSF88723">
    <property type="entry name" value="PIN domain-like"/>
    <property type="match status" value="1"/>
</dbReference>
<dbReference type="InterPro" id="IPR002716">
    <property type="entry name" value="PIN_dom"/>
</dbReference>
<dbReference type="AlphaFoldDB" id="A0A2R7Y5D2"/>
<evidence type="ECO:0000313" key="3">
    <source>
        <dbReference type="Proteomes" id="UP000244093"/>
    </source>
</evidence>
<comment type="caution">
    <text evidence="2">The sequence shown here is derived from an EMBL/GenBank/DDBJ whole genome shotgun (WGS) entry which is preliminary data.</text>
</comment>
<name>A0A2R7Y5D2_9CREN</name>
<dbReference type="InterPro" id="IPR029060">
    <property type="entry name" value="PIN-like_dom_sf"/>
</dbReference>
<dbReference type="Proteomes" id="UP000244093">
    <property type="component" value="Unassembled WGS sequence"/>
</dbReference>
<accession>A0A2R7Y5D2</accession>
<dbReference type="Gene3D" id="3.40.50.1010">
    <property type="entry name" value="5'-nuclease"/>
    <property type="match status" value="1"/>
</dbReference>
<sequence length="148" mass="16991">MICLGTNVIYHFLFETELTSVSEKVVREAIIEGMAVPIIVYNELLYTTGAKIARVKHSVEGKYPFRKHIAKHGFPEEAIERVNGFIKDFKVTVLRDYQNPDELVETIKAYRLAPNDAQIVLTCKHRGIEKLASFDEDFKQVPWLKVIP</sequence>
<dbReference type="PANTHER" id="PTHR39677">
    <property type="entry name" value="RIBONUCLEASE VAPC6"/>
    <property type="match status" value="1"/>
</dbReference>
<dbReference type="Pfam" id="PF01850">
    <property type="entry name" value="PIN"/>
    <property type="match status" value="1"/>
</dbReference>